<gene>
    <name evidence="2" type="ORF">JXQ802_LOCUS52777</name>
    <name evidence="1" type="ORF">PYM288_LOCUS36433</name>
</gene>
<sequence>MSTNSGYSGRSPAAIYSCLIKNNSDAEVDVQIQFAGIEDHHTEIADIEVAQGEEQRIDEKEFEHDKSDGKYRKTVELIRVRRYDGSIIELKAPFDGVTSPKNDWIFEIGNDSIKSVDPNKK</sequence>
<evidence type="ECO:0000313" key="4">
    <source>
        <dbReference type="Proteomes" id="UP000663870"/>
    </source>
</evidence>
<dbReference type="Proteomes" id="UP000663870">
    <property type="component" value="Unassembled WGS sequence"/>
</dbReference>
<name>A0A815PF67_9BILA</name>
<reference evidence="1" key="1">
    <citation type="submission" date="2021-02" db="EMBL/GenBank/DDBJ databases">
        <authorList>
            <person name="Nowell W R."/>
        </authorList>
    </citation>
    <scope>NUCLEOTIDE SEQUENCE</scope>
</reference>
<proteinExistence type="predicted"/>
<evidence type="ECO:0000313" key="1">
    <source>
        <dbReference type="EMBL" id="CAF1448190.1"/>
    </source>
</evidence>
<protein>
    <submittedName>
        <fullName evidence="1">Uncharacterized protein</fullName>
    </submittedName>
</protein>
<dbReference type="EMBL" id="CAJNOH010007051">
    <property type="protein sequence ID" value="CAF1448190.1"/>
    <property type="molecule type" value="Genomic_DNA"/>
</dbReference>
<dbReference type="AlphaFoldDB" id="A0A815PF67"/>
<evidence type="ECO:0000313" key="2">
    <source>
        <dbReference type="EMBL" id="CAF1638064.1"/>
    </source>
</evidence>
<organism evidence="1 3">
    <name type="scientific">Rotaria sordida</name>
    <dbReference type="NCBI Taxonomy" id="392033"/>
    <lineage>
        <taxon>Eukaryota</taxon>
        <taxon>Metazoa</taxon>
        <taxon>Spiralia</taxon>
        <taxon>Gnathifera</taxon>
        <taxon>Rotifera</taxon>
        <taxon>Eurotatoria</taxon>
        <taxon>Bdelloidea</taxon>
        <taxon>Philodinida</taxon>
        <taxon>Philodinidae</taxon>
        <taxon>Rotaria</taxon>
    </lineage>
</organism>
<comment type="caution">
    <text evidence="1">The sequence shown here is derived from an EMBL/GenBank/DDBJ whole genome shotgun (WGS) entry which is preliminary data.</text>
</comment>
<dbReference type="EMBL" id="CAJNOL010008673">
    <property type="protein sequence ID" value="CAF1638064.1"/>
    <property type="molecule type" value="Genomic_DNA"/>
</dbReference>
<dbReference type="Proteomes" id="UP000663854">
    <property type="component" value="Unassembled WGS sequence"/>
</dbReference>
<accession>A0A815PF67</accession>
<keyword evidence="4" id="KW-1185">Reference proteome</keyword>
<evidence type="ECO:0000313" key="3">
    <source>
        <dbReference type="Proteomes" id="UP000663854"/>
    </source>
</evidence>